<protein>
    <submittedName>
        <fullName evidence="1">Uncharacterized protein</fullName>
    </submittedName>
</protein>
<dbReference type="HOGENOM" id="CLU_2952387_0_0_9"/>
<sequence length="59" mass="6697">MTYACEDCGFLFYRAGEVKECPSCEKPHIRSATEEEIGRLEKLLEQGKTSLEIKEGQTL</sequence>
<reference evidence="1" key="1">
    <citation type="submission" date="2010-07" db="EMBL/GenBank/DDBJ databases">
        <title>Complete sequence of Clostridium saccharolyticum WM1.</title>
        <authorList>
            <consortium name="US DOE Joint Genome Institute"/>
            <person name="Lucas S."/>
            <person name="Copeland A."/>
            <person name="Lapidus A."/>
            <person name="Cheng J.-F."/>
            <person name="Bruce D."/>
            <person name="Goodwin L."/>
            <person name="Pitluck S."/>
            <person name="Chertkov O."/>
            <person name="Detter J.C."/>
            <person name="Han C."/>
            <person name="Tapia R."/>
            <person name="Land M."/>
            <person name="Hauser L."/>
            <person name="Chang Y.-J."/>
            <person name="Jeffries C."/>
            <person name="Kyrpides N."/>
            <person name="Ivanova N."/>
            <person name="Mikhailova N."/>
            <person name="Mouttaki H."/>
            <person name="Lin L."/>
            <person name="Zhou J."/>
            <person name="Hemme C.L."/>
            <person name="Woyke T."/>
        </authorList>
    </citation>
    <scope>NUCLEOTIDE SEQUENCE [LARGE SCALE GENOMIC DNA]</scope>
    <source>
        <strain evidence="1">WM1</strain>
    </source>
</reference>
<dbReference type="RefSeq" id="WP_013274097.1">
    <property type="nucleotide sequence ID" value="NC_014376.1"/>
</dbReference>
<gene>
    <name evidence="1" type="ordered locus">Closa_3506</name>
</gene>
<dbReference type="EMBL" id="CP002109">
    <property type="protein sequence ID" value="ADL06031.1"/>
    <property type="molecule type" value="Genomic_DNA"/>
</dbReference>
<dbReference type="KEGG" id="csh:Closa_3506"/>
<keyword evidence="2" id="KW-1185">Reference proteome</keyword>
<evidence type="ECO:0000313" key="1">
    <source>
        <dbReference type="EMBL" id="ADL06031.1"/>
    </source>
</evidence>
<dbReference type="eggNOG" id="ENOG502ZNSQ">
    <property type="taxonomic scope" value="Bacteria"/>
</dbReference>
<dbReference type="Proteomes" id="UP000001662">
    <property type="component" value="Chromosome"/>
</dbReference>
<dbReference type="OrthoDB" id="1853759at2"/>
<name>D9RA59_LACSW</name>
<dbReference type="AlphaFoldDB" id="D9RA59"/>
<proteinExistence type="predicted"/>
<accession>D9RA59</accession>
<dbReference type="STRING" id="610130.Closa_3506"/>
<evidence type="ECO:0000313" key="2">
    <source>
        <dbReference type="Proteomes" id="UP000001662"/>
    </source>
</evidence>
<dbReference type="PaxDb" id="610130-Closa_3506"/>
<organism evidence="1 2">
    <name type="scientific">Lacrimispora saccharolytica (strain ATCC 35040 / DSM 2544 / NRCC 2533 / WM1)</name>
    <name type="common">Clostridium saccharolyticum</name>
    <dbReference type="NCBI Taxonomy" id="610130"/>
    <lineage>
        <taxon>Bacteria</taxon>
        <taxon>Bacillati</taxon>
        <taxon>Bacillota</taxon>
        <taxon>Clostridia</taxon>
        <taxon>Lachnospirales</taxon>
        <taxon>Lachnospiraceae</taxon>
        <taxon>Lacrimispora</taxon>
    </lineage>
</organism>